<keyword evidence="3 6" id="KW-0560">Oxidoreductase</keyword>
<keyword evidence="2 5" id="KW-0479">Metal-binding</keyword>
<dbReference type="PROSITE" id="PS00086">
    <property type="entry name" value="CYTOCHROME_P450"/>
    <property type="match status" value="1"/>
</dbReference>
<dbReference type="FunFam" id="1.10.630.10:FF:000007">
    <property type="entry name" value="Cytochrome P450 76C4"/>
    <property type="match status" value="1"/>
</dbReference>
<evidence type="ECO:0000256" key="2">
    <source>
        <dbReference type="ARBA" id="ARBA00022723"/>
    </source>
</evidence>
<evidence type="ECO:0000313" key="8">
    <source>
        <dbReference type="EMBL" id="KAK9921140.1"/>
    </source>
</evidence>
<feature type="transmembrane region" description="Helical" evidence="7">
    <location>
        <begin position="12"/>
        <end position="30"/>
    </location>
</feature>
<keyword evidence="7" id="KW-1133">Transmembrane helix</keyword>
<dbReference type="GO" id="GO:0020037">
    <property type="term" value="F:heme binding"/>
    <property type="evidence" value="ECO:0007669"/>
    <property type="project" value="InterPro"/>
</dbReference>
<evidence type="ECO:0000256" key="3">
    <source>
        <dbReference type="ARBA" id="ARBA00023002"/>
    </source>
</evidence>
<organism evidence="8 9">
    <name type="scientific">Rubus argutus</name>
    <name type="common">Southern blackberry</name>
    <dbReference type="NCBI Taxonomy" id="59490"/>
    <lineage>
        <taxon>Eukaryota</taxon>
        <taxon>Viridiplantae</taxon>
        <taxon>Streptophyta</taxon>
        <taxon>Embryophyta</taxon>
        <taxon>Tracheophyta</taxon>
        <taxon>Spermatophyta</taxon>
        <taxon>Magnoliopsida</taxon>
        <taxon>eudicotyledons</taxon>
        <taxon>Gunneridae</taxon>
        <taxon>Pentapetalae</taxon>
        <taxon>rosids</taxon>
        <taxon>fabids</taxon>
        <taxon>Rosales</taxon>
        <taxon>Rosaceae</taxon>
        <taxon>Rosoideae</taxon>
        <taxon>Rosoideae incertae sedis</taxon>
        <taxon>Rubus</taxon>
    </lineage>
</organism>
<keyword evidence="7" id="KW-0472">Membrane</keyword>
<dbReference type="InterPro" id="IPR001128">
    <property type="entry name" value="Cyt_P450"/>
</dbReference>
<dbReference type="GO" id="GO:0004497">
    <property type="term" value="F:monooxygenase activity"/>
    <property type="evidence" value="ECO:0007669"/>
    <property type="project" value="UniProtKB-KW"/>
</dbReference>
<dbReference type="GO" id="GO:0016705">
    <property type="term" value="F:oxidoreductase activity, acting on paired donors, with incorporation or reduction of molecular oxygen"/>
    <property type="evidence" value="ECO:0007669"/>
    <property type="project" value="InterPro"/>
</dbReference>
<dbReference type="InterPro" id="IPR002401">
    <property type="entry name" value="Cyt_P450_E_grp-I"/>
</dbReference>
<keyword evidence="6" id="KW-0503">Monooxygenase</keyword>
<evidence type="ECO:0000256" key="5">
    <source>
        <dbReference type="PIRSR" id="PIRSR602401-1"/>
    </source>
</evidence>
<dbReference type="AlphaFoldDB" id="A0AAW1W8D4"/>
<dbReference type="CDD" id="cd11073">
    <property type="entry name" value="CYP76-like"/>
    <property type="match status" value="1"/>
</dbReference>
<dbReference type="PANTHER" id="PTHR47950">
    <property type="entry name" value="CYTOCHROME P450, FAMILY 76, SUBFAMILY C, POLYPEPTIDE 5-RELATED"/>
    <property type="match status" value="1"/>
</dbReference>
<keyword evidence="4 5" id="KW-0408">Iron</keyword>
<dbReference type="GO" id="GO:0005506">
    <property type="term" value="F:iron ion binding"/>
    <property type="evidence" value="ECO:0007669"/>
    <property type="project" value="InterPro"/>
</dbReference>
<keyword evidence="7" id="KW-0812">Transmembrane</keyword>
<dbReference type="Proteomes" id="UP001457282">
    <property type="component" value="Unassembled WGS sequence"/>
</dbReference>
<protein>
    <recommendedName>
        <fullName evidence="10">Cytochrome P450</fullName>
    </recommendedName>
</protein>
<feature type="binding site" description="axial binding residue" evidence="5">
    <location>
        <position position="459"/>
    </location>
    <ligand>
        <name>heme</name>
        <dbReference type="ChEBI" id="CHEBI:30413"/>
    </ligand>
    <ligandPart>
        <name>Fe</name>
        <dbReference type="ChEBI" id="CHEBI:18248"/>
    </ligandPart>
</feature>
<dbReference type="Pfam" id="PF00067">
    <property type="entry name" value="p450"/>
    <property type="match status" value="1"/>
</dbReference>
<accession>A0AAW1W8D4</accession>
<dbReference type="PRINTS" id="PR00463">
    <property type="entry name" value="EP450I"/>
</dbReference>
<dbReference type="PANTHER" id="PTHR47950:SF14">
    <property type="entry name" value="CYTOCHROME P450 76A2-LIKE ISOFORM X1"/>
    <property type="match status" value="1"/>
</dbReference>
<evidence type="ECO:0000313" key="9">
    <source>
        <dbReference type="Proteomes" id="UP001457282"/>
    </source>
</evidence>
<proteinExistence type="inferred from homology"/>
<dbReference type="EMBL" id="JBEDUW010000006">
    <property type="protein sequence ID" value="KAK9921140.1"/>
    <property type="molecule type" value="Genomic_DNA"/>
</dbReference>
<evidence type="ECO:0000256" key="4">
    <source>
        <dbReference type="ARBA" id="ARBA00023004"/>
    </source>
</evidence>
<evidence type="ECO:0008006" key="10">
    <source>
        <dbReference type="Google" id="ProtNLM"/>
    </source>
</evidence>
<reference evidence="8 9" key="1">
    <citation type="journal article" date="2023" name="G3 (Bethesda)">
        <title>A chromosome-length genome assembly and annotation of blackberry (Rubus argutus, cv. 'Hillquist').</title>
        <authorList>
            <person name="Bruna T."/>
            <person name="Aryal R."/>
            <person name="Dudchenko O."/>
            <person name="Sargent D.J."/>
            <person name="Mead D."/>
            <person name="Buti M."/>
            <person name="Cavallini A."/>
            <person name="Hytonen T."/>
            <person name="Andres J."/>
            <person name="Pham M."/>
            <person name="Weisz D."/>
            <person name="Mascagni F."/>
            <person name="Usai G."/>
            <person name="Natali L."/>
            <person name="Bassil N."/>
            <person name="Fernandez G.E."/>
            <person name="Lomsadze A."/>
            <person name="Armour M."/>
            <person name="Olukolu B."/>
            <person name="Poorten T."/>
            <person name="Britton C."/>
            <person name="Davik J."/>
            <person name="Ashrafi H."/>
            <person name="Aiden E.L."/>
            <person name="Borodovsky M."/>
            <person name="Worthington M."/>
        </authorList>
    </citation>
    <scope>NUCLEOTIDE SEQUENCE [LARGE SCALE GENOMIC DNA]</scope>
    <source>
        <strain evidence="8">PI 553951</strain>
    </source>
</reference>
<comment type="cofactor">
    <cofactor evidence="5">
        <name>heme</name>
        <dbReference type="ChEBI" id="CHEBI:30413"/>
    </cofactor>
</comment>
<dbReference type="InterPro" id="IPR036396">
    <property type="entry name" value="Cyt_P450_sf"/>
</dbReference>
<dbReference type="Gene3D" id="1.10.630.10">
    <property type="entry name" value="Cytochrome P450"/>
    <property type="match status" value="1"/>
</dbReference>
<keyword evidence="9" id="KW-1185">Reference proteome</keyword>
<gene>
    <name evidence="8" type="ORF">M0R45_029664</name>
</gene>
<dbReference type="SUPFAM" id="SSF48264">
    <property type="entry name" value="Cytochrome P450"/>
    <property type="match status" value="1"/>
</dbReference>
<dbReference type="InterPro" id="IPR017972">
    <property type="entry name" value="Cyt_P450_CS"/>
</dbReference>
<keyword evidence="5 6" id="KW-0349">Heme</keyword>
<dbReference type="PRINTS" id="PR00385">
    <property type="entry name" value="P450"/>
</dbReference>
<evidence type="ECO:0000256" key="7">
    <source>
        <dbReference type="SAM" id="Phobius"/>
    </source>
</evidence>
<name>A0AAW1W8D4_RUBAR</name>
<comment type="similarity">
    <text evidence="1 6">Belongs to the cytochrome P450 family.</text>
</comment>
<sequence>MEYWQWYSWNNSLLYFVVFFAPALFLLLIFHRRSNSGRQSHGLPPGPPGWPIFGNMFEVGTMPHRTLTQLRHKYGPVMWLRLGAKNTMVIQSTKAATEFFKQHDLSFADRTVYEVSRVHGYHKGSLALAPYGSHWRVMRRLLTVDMLVSNRINDTASIRRKCADDLKSWIEEEASSSSRGVHVARLVFLMTFNVFGNLVLSRDLVGPRSEEGMEFFTAVNGLVEWSGHANMADYFPWLRWLDPQGLKRKMKRDLGKALEIASKFVKERINERQLEGADHQKIGRDFLDVVLELMDGNGNDEPPEISDHDLNIFILEIFMAGSETTSSTIEWALTELLCNPEALMKAKSELNQVIGRNRKIEESDIDNLPYLQGVIKETLRLHPPLPFLVPRKAMHDTVFMGYSIPKNTQVFVNVYAIGRDPEVWSDPLPFKPERFIGSKIDYKGQHYELIPFGAGRRMCAGVPLGHRMLHLTLGLLLHQFDWELDGNVTRETMDWNERLGMTMRKHEPLLPVPTKC</sequence>
<evidence type="ECO:0000256" key="1">
    <source>
        <dbReference type="ARBA" id="ARBA00010617"/>
    </source>
</evidence>
<comment type="caution">
    <text evidence="8">The sequence shown here is derived from an EMBL/GenBank/DDBJ whole genome shotgun (WGS) entry which is preliminary data.</text>
</comment>
<evidence type="ECO:0000256" key="6">
    <source>
        <dbReference type="RuleBase" id="RU000461"/>
    </source>
</evidence>